<organism evidence="9">
    <name type="scientific">Amblyomma triste</name>
    <name type="common">Neotropical tick</name>
    <dbReference type="NCBI Taxonomy" id="251400"/>
    <lineage>
        <taxon>Eukaryota</taxon>
        <taxon>Metazoa</taxon>
        <taxon>Ecdysozoa</taxon>
        <taxon>Arthropoda</taxon>
        <taxon>Chelicerata</taxon>
        <taxon>Arachnida</taxon>
        <taxon>Acari</taxon>
        <taxon>Parasitiformes</taxon>
        <taxon>Ixodida</taxon>
        <taxon>Ixodoidea</taxon>
        <taxon>Ixodidae</taxon>
        <taxon>Amblyomminae</taxon>
        <taxon>Amblyomma</taxon>
    </lineage>
</organism>
<feature type="region of interest" description="Disordered" evidence="7">
    <location>
        <begin position="32"/>
        <end position="77"/>
    </location>
</feature>
<reference evidence="9" key="1">
    <citation type="submission" date="2014-03" db="EMBL/GenBank/DDBJ databases">
        <title>The sialotranscriptome of Amblyomma triste, Amblyomma parvum and Amblyomma cajennense ticks, uncovered by 454-based RNA-seq.</title>
        <authorList>
            <person name="Garcia G.R."/>
            <person name="Gardinassi L.G."/>
            <person name="Ribeiro J.M."/>
            <person name="Anatriello E."/>
            <person name="Ferreira B.R."/>
            <person name="Moreira H.N."/>
            <person name="Mafra C."/>
            <person name="Olegario M.M."/>
            <person name="Szabo P.J."/>
            <person name="Miranda-Santos I.K."/>
            <person name="Maruyama S.R."/>
        </authorList>
    </citation>
    <scope>NUCLEOTIDE SEQUENCE</scope>
    <source>
        <strain evidence="9">Mato Grasso do Sul</strain>
        <tissue evidence="9">Salivary glands</tissue>
    </source>
</reference>
<keyword evidence="5 6" id="KW-0325">Glycoprotein</keyword>
<evidence type="ECO:0000256" key="2">
    <source>
        <dbReference type="ARBA" id="ARBA00022525"/>
    </source>
</evidence>
<evidence type="ECO:0000256" key="8">
    <source>
        <dbReference type="SAM" id="SignalP"/>
    </source>
</evidence>
<sequence length="153" mass="17068">MNTALFICLLLCPLIEKQSWFIGMASAEDDDQDLSKASADGGNPDLSYDEDYDSKEAQSPIPTTTTRAPCPPALHLRGPTDMKPVGCSYRCEEQPSFMRKNTECYVITVLAAKNMERYKPYSCRLGKCNSFGDCLPTGQNETCIRVGDFNFRQ</sequence>
<evidence type="ECO:0000256" key="3">
    <source>
        <dbReference type="ARBA" id="ARBA00022729"/>
    </source>
</evidence>
<name>A0A023G2I5_AMBTT</name>
<evidence type="ECO:0000256" key="7">
    <source>
        <dbReference type="SAM" id="MobiDB-lite"/>
    </source>
</evidence>
<dbReference type="Gene3D" id="2.30.130.100">
    <property type="match status" value="1"/>
</dbReference>
<keyword evidence="3 6" id="KW-0732">Signal</keyword>
<feature type="chain" id="PRO_5001520481" description="Evasin" evidence="8">
    <location>
        <begin position="18"/>
        <end position="153"/>
    </location>
</feature>
<dbReference type="GO" id="GO:0005576">
    <property type="term" value="C:extracellular region"/>
    <property type="evidence" value="ECO:0007669"/>
    <property type="project" value="UniProtKB-SubCell"/>
</dbReference>
<evidence type="ECO:0000256" key="5">
    <source>
        <dbReference type="ARBA" id="ARBA00023180"/>
    </source>
</evidence>
<evidence type="ECO:0000256" key="6">
    <source>
        <dbReference type="RuleBase" id="RU369006"/>
    </source>
</evidence>
<dbReference type="GO" id="GO:0019957">
    <property type="term" value="F:C-C chemokine binding"/>
    <property type="evidence" value="ECO:0007669"/>
    <property type="project" value="InterPro"/>
</dbReference>
<keyword evidence="2 6" id="KW-0964">Secreted</keyword>
<dbReference type="InterPro" id="IPR045797">
    <property type="entry name" value="EVA_Class_A"/>
</dbReference>
<protein>
    <recommendedName>
        <fullName evidence="6">Evasin</fullName>
    </recommendedName>
</protein>
<comment type="function">
    <text evidence="6">Salivary chemokine-binding protein which binds to host chemokines.</text>
</comment>
<evidence type="ECO:0000256" key="4">
    <source>
        <dbReference type="ARBA" id="ARBA00023157"/>
    </source>
</evidence>
<dbReference type="AlphaFoldDB" id="A0A023G2I5"/>
<feature type="signal peptide" evidence="8">
    <location>
        <begin position="1"/>
        <end position="17"/>
    </location>
</feature>
<dbReference type="Pfam" id="PF19429">
    <property type="entry name" value="EVA_Class_A"/>
    <property type="match status" value="1"/>
</dbReference>
<keyword evidence="4 6" id="KW-1015">Disulfide bond</keyword>
<evidence type="ECO:0000313" key="9">
    <source>
        <dbReference type="EMBL" id="JAC27944.1"/>
    </source>
</evidence>
<evidence type="ECO:0000256" key="1">
    <source>
        <dbReference type="ARBA" id="ARBA00004613"/>
    </source>
</evidence>
<comment type="subcellular location">
    <subcellularLocation>
        <location evidence="1 6">Secreted</location>
    </subcellularLocation>
</comment>
<proteinExistence type="evidence at transcript level"/>
<dbReference type="EMBL" id="GBBM01007474">
    <property type="protein sequence ID" value="JAC27944.1"/>
    <property type="molecule type" value="mRNA"/>
</dbReference>
<accession>A0A023G2I5</accession>